<evidence type="ECO:0000256" key="9">
    <source>
        <dbReference type="SAM" id="Phobius"/>
    </source>
</evidence>
<keyword evidence="11" id="KW-1185">Reference proteome</keyword>
<sequence length="409" mass="45586">QEKKNNREQSEEAPAVAPSRKGSSPTAGGVKGDKTKQNEPDSPNEKEVEAEFLRLSLGFKCDLFTLDKRVRLEERSRDLAEENLKKEITNALKMLEALVPLCEEDNQAQEIIKKLQKSLQFLSQYAARVASRAEMLGAINQESRVSKAVEVMIQHVENLKRMYAKEHAELEELKQVLLQNERSFSSLGDRDEATNKKLPNSFNFKPSSSLRRVSIATLPRSAGNAGIGLPLVSKGSQMVRRFTFSKLAGLKRENASAVSVGRLGAKQNEKRPSLQRFVSTYSWAEYEDERSETKNEQSESPAEVQEEPSRKESISEKGKFSSKWNLESVCNLMSSWASHFKTSFSNANKTLWVSVSILVLLAALTSFLTGLSLQRPADAAPVGTGDSWTSLQQLLWPYTGLQHNGPPPV</sequence>
<feature type="region of interest" description="Disordered" evidence="8">
    <location>
        <begin position="1"/>
        <end position="47"/>
    </location>
</feature>
<dbReference type="Pfam" id="PF05781">
    <property type="entry name" value="MRVI1"/>
    <property type="match status" value="1"/>
</dbReference>
<protein>
    <submittedName>
        <fullName evidence="10">Lymphoid-restricted membrane protein</fullName>
    </submittedName>
</protein>
<proteinExistence type="predicted"/>
<dbReference type="AlphaFoldDB" id="A0A091U7I8"/>
<keyword evidence="5 9" id="KW-1133">Transmembrane helix</keyword>
<feature type="compositionally biased region" description="Basic and acidic residues" evidence="8">
    <location>
        <begin position="307"/>
        <end position="316"/>
    </location>
</feature>
<feature type="non-terminal residue" evidence="10">
    <location>
        <position position="1"/>
    </location>
</feature>
<evidence type="ECO:0000313" key="10">
    <source>
        <dbReference type="EMBL" id="KFQ86704.1"/>
    </source>
</evidence>
<comment type="subcellular location">
    <subcellularLocation>
        <location evidence="2">Cytoplasm</location>
    </subcellularLocation>
    <subcellularLocation>
        <location evidence="1">Membrane</location>
        <topology evidence="1">Single-pass membrane protein</topology>
    </subcellularLocation>
</comment>
<dbReference type="OrthoDB" id="10062605at2759"/>
<keyword evidence="6" id="KW-0175">Coiled coil</keyword>
<evidence type="ECO:0000256" key="2">
    <source>
        <dbReference type="ARBA" id="ARBA00004496"/>
    </source>
</evidence>
<evidence type="ECO:0000256" key="5">
    <source>
        <dbReference type="ARBA" id="ARBA00022989"/>
    </source>
</evidence>
<organism evidence="10 11">
    <name type="scientific">Phoenicopterus ruber ruber</name>
    <dbReference type="NCBI Taxonomy" id="9218"/>
    <lineage>
        <taxon>Eukaryota</taxon>
        <taxon>Metazoa</taxon>
        <taxon>Chordata</taxon>
        <taxon>Craniata</taxon>
        <taxon>Vertebrata</taxon>
        <taxon>Euteleostomi</taxon>
        <taxon>Archelosauria</taxon>
        <taxon>Archosauria</taxon>
        <taxon>Dinosauria</taxon>
        <taxon>Saurischia</taxon>
        <taxon>Theropoda</taxon>
        <taxon>Coelurosauria</taxon>
        <taxon>Aves</taxon>
        <taxon>Neognathae</taxon>
        <taxon>Neoaves</taxon>
        <taxon>Mirandornithes</taxon>
        <taxon>Phoenicopteriformes</taxon>
        <taxon>Phoenicopteridae</taxon>
        <taxon>Phoenicopterus</taxon>
    </lineage>
</organism>
<feature type="compositionally biased region" description="Basic and acidic residues" evidence="8">
    <location>
        <begin position="1"/>
        <end position="10"/>
    </location>
</feature>
<feature type="non-terminal residue" evidence="10">
    <location>
        <position position="409"/>
    </location>
</feature>
<keyword evidence="4 9" id="KW-0812">Transmembrane</keyword>
<keyword evidence="3" id="KW-0963">Cytoplasm</keyword>
<feature type="compositionally biased region" description="Basic and acidic residues" evidence="8">
    <location>
        <begin position="31"/>
        <end position="47"/>
    </location>
</feature>
<dbReference type="GO" id="GO:0005789">
    <property type="term" value="C:endoplasmic reticulum membrane"/>
    <property type="evidence" value="ECO:0007669"/>
    <property type="project" value="TreeGrafter"/>
</dbReference>
<evidence type="ECO:0000256" key="8">
    <source>
        <dbReference type="SAM" id="MobiDB-lite"/>
    </source>
</evidence>
<dbReference type="Proteomes" id="UP000053700">
    <property type="component" value="Unassembled WGS sequence"/>
</dbReference>
<gene>
    <name evidence="10" type="ORF">N337_01287</name>
</gene>
<evidence type="ECO:0000256" key="3">
    <source>
        <dbReference type="ARBA" id="ARBA00022490"/>
    </source>
</evidence>
<dbReference type="PANTHER" id="PTHR15352">
    <property type="entry name" value="LYMPHOID-RESTRICTED MEMBRANE PROTEIN, JAW1"/>
    <property type="match status" value="1"/>
</dbReference>
<evidence type="ECO:0000313" key="11">
    <source>
        <dbReference type="Proteomes" id="UP000053700"/>
    </source>
</evidence>
<keyword evidence="7 9" id="KW-0472">Membrane</keyword>
<reference evidence="10 11" key="1">
    <citation type="submission" date="2014-04" db="EMBL/GenBank/DDBJ databases">
        <title>Genome evolution of avian class.</title>
        <authorList>
            <person name="Zhang G."/>
            <person name="Li C."/>
        </authorList>
    </citation>
    <scope>NUCLEOTIDE SEQUENCE [LARGE SCALE GENOMIC DNA]</scope>
    <source>
        <strain evidence="10">BGI_N337</strain>
    </source>
</reference>
<evidence type="ECO:0000256" key="4">
    <source>
        <dbReference type="ARBA" id="ARBA00022692"/>
    </source>
</evidence>
<accession>A0A091U7I8</accession>
<dbReference type="EMBL" id="KK421735">
    <property type="protein sequence ID" value="KFQ86704.1"/>
    <property type="molecule type" value="Genomic_DNA"/>
</dbReference>
<dbReference type="InterPro" id="IPR008677">
    <property type="entry name" value="MRVI1"/>
</dbReference>
<name>A0A091U7I8_PHORB</name>
<feature type="transmembrane region" description="Helical" evidence="9">
    <location>
        <begin position="351"/>
        <end position="371"/>
    </location>
</feature>
<dbReference type="PANTHER" id="PTHR15352:SF3">
    <property type="entry name" value="INOSITOL 1,4,5-TRIPHOSPHATE RECEPTOR ASSOCIATED 2"/>
    <property type="match status" value="1"/>
</dbReference>
<evidence type="ECO:0000256" key="6">
    <source>
        <dbReference type="ARBA" id="ARBA00023054"/>
    </source>
</evidence>
<feature type="region of interest" description="Disordered" evidence="8">
    <location>
        <begin position="288"/>
        <end position="316"/>
    </location>
</feature>
<evidence type="ECO:0000256" key="7">
    <source>
        <dbReference type="ARBA" id="ARBA00023136"/>
    </source>
</evidence>
<evidence type="ECO:0000256" key="1">
    <source>
        <dbReference type="ARBA" id="ARBA00004167"/>
    </source>
</evidence>